<feature type="region of interest" description="Disordered" evidence="5">
    <location>
        <begin position="493"/>
        <end position="523"/>
    </location>
</feature>
<feature type="compositionally biased region" description="Pro residues" evidence="5">
    <location>
        <begin position="819"/>
        <end position="828"/>
    </location>
</feature>
<gene>
    <name evidence="7" type="ORF">BQ2448_5540</name>
</gene>
<name>A0A238F537_9BASI</name>
<feature type="transmembrane region" description="Helical" evidence="6">
    <location>
        <begin position="277"/>
        <end position="297"/>
    </location>
</feature>
<feature type="transmembrane region" description="Helical" evidence="6">
    <location>
        <begin position="71"/>
        <end position="93"/>
    </location>
</feature>
<evidence type="ECO:0000256" key="4">
    <source>
        <dbReference type="ARBA" id="ARBA00023136"/>
    </source>
</evidence>
<feature type="transmembrane region" description="Helical" evidence="6">
    <location>
        <begin position="36"/>
        <end position="59"/>
    </location>
</feature>
<reference evidence="8" key="1">
    <citation type="submission" date="2016-09" db="EMBL/GenBank/DDBJ databases">
        <authorList>
            <person name="Jeantristanb JTB J.-T."/>
            <person name="Ricardo R."/>
        </authorList>
    </citation>
    <scope>NUCLEOTIDE SEQUENCE [LARGE SCALE GENOMIC DNA]</scope>
</reference>
<keyword evidence="4 6" id="KW-0472">Membrane</keyword>
<feature type="compositionally biased region" description="Basic residues" evidence="5">
    <location>
        <begin position="573"/>
        <end position="586"/>
    </location>
</feature>
<feature type="compositionally biased region" description="Basic and acidic residues" evidence="5">
    <location>
        <begin position="779"/>
        <end position="789"/>
    </location>
</feature>
<sequence length="828" mass="91285">MLVTPVSTGVSARFSGRAGDLPGTEPGGSGTNLPRAVLIVATASSAFATVLSLITIWLQLKNYRKIALQRLVVRILVMVPIYSLSSLISLYSLDLAFFLDAVRDIYEVRTTDSCVGPSMPWALIQSHGFLQAFVIYCFFNLLVEYLGGERSLIILLHGRPPIRHPFPLSNILPPLDVSDPFTFLAIKRGILQYVQIKPFLAAATILLKALGSYGDGNLSRSSGSDTRWRKRADTYISIIYNVSVGLSLYCLALFWIATNADLKPYRPMPKFLCVKGIIFFSFWQGFGVSVLVKLGWLRSHRYETEALSLAIQDTLVCLEMPLFSFLHLYAFSYTDYIDSNHLFSGRLPVLYAIRDAFGYKDIFTDSITTVKGTGFSYRTFEPAAGGIHQGVGRDRRVAAGLRYAKGGQVKYWVELPGQETDAHGRKDKTALVARPLHAVRKALEQRFDANQGYAPLVDEVARKVVGEDQRTWVREHGYDEEDWKRWVALRGTEGEEGQDGGGDDESLGFGEVGDEEEEEDERLYRDAKGLEFGDWKYPVLDASKEEARRRMRMQDEARLEAGEYVSLSGGRQGTRKGKDKGKRKGKGRQEVGGRKSGFSYGALVEPETTTDAEVDKEETSTSSLSSSSKRRTSSRHRREPPTSADHPKPEGELLIHGVKHVLHAVSGGLYHSPHDKDPSDDDDDKEGSLGSRSKAKTSSAPPRPHRIASGAYDLVVADHEAEEEAQIKERRKGEPGAAKRRVYRQIYKPEGGEGDEEGGEGRGNEPAFSIRPVGNEIVEISRGEGKGGAEGEEGSIIVVREQTVTAVEADGPEGIPVRSSPPPSSSSS</sequence>
<feature type="transmembrane region" description="Helical" evidence="6">
    <location>
        <begin position="238"/>
        <end position="257"/>
    </location>
</feature>
<protein>
    <submittedName>
        <fullName evidence="7">BQ2448_5540 protein</fullName>
    </submittedName>
</protein>
<dbReference type="SMART" id="SM01417">
    <property type="entry name" value="Solute_trans_a"/>
    <property type="match status" value="1"/>
</dbReference>
<evidence type="ECO:0000256" key="6">
    <source>
        <dbReference type="SAM" id="Phobius"/>
    </source>
</evidence>
<proteinExistence type="predicted"/>
<dbReference type="InterPro" id="IPR005178">
    <property type="entry name" value="Ostalpha/TMEM184C"/>
</dbReference>
<feature type="region of interest" description="Disordered" evidence="5">
    <location>
        <begin position="562"/>
        <end position="828"/>
    </location>
</feature>
<evidence type="ECO:0000313" key="7">
    <source>
        <dbReference type="EMBL" id="SCV66894.1"/>
    </source>
</evidence>
<dbReference type="Pfam" id="PF03619">
    <property type="entry name" value="Solute_trans_a"/>
    <property type="match status" value="2"/>
</dbReference>
<evidence type="ECO:0000256" key="3">
    <source>
        <dbReference type="ARBA" id="ARBA00022989"/>
    </source>
</evidence>
<keyword evidence="3 6" id="KW-1133">Transmembrane helix</keyword>
<dbReference type="GO" id="GO:0016020">
    <property type="term" value="C:membrane"/>
    <property type="evidence" value="ECO:0007669"/>
    <property type="project" value="UniProtKB-SubCell"/>
</dbReference>
<evidence type="ECO:0000256" key="1">
    <source>
        <dbReference type="ARBA" id="ARBA00004141"/>
    </source>
</evidence>
<dbReference type="EMBL" id="FMSP01000001">
    <property type="protein sequence ID" value="SCV66894.1"/>
    <property type="molecule type" value="Genomic_DNA"/>
</dbReference>
<dbReference type="STRING" id="269621.A0A238F537"/>
<dbReference type="OrthoDB" id="2536667at2759"/>
<dbReference type="PANTHER" id="PTHR23423">
    <property type="entry name" value="ORGANIC SOLUTE TRANSPORTER-RELATED"/>
    <property type="match status" value="1"/>
</dbReference>
<dbReference type="Proteomes" id="UP000198372">
    <property type="component" value="Unassembled WGS sequence"/>
</dbReference>
<feature type="transmembrane region" description="Helical" evidence="6">
    <location>
        <begin position="128"/>
        <end position="147"/>
    </location>
</feature>
<keyword evidence="2 6" id="KW-0812">Transmembrane</keyword>
<evidence type="ECO:0000256" key="5">
    <source>
        <dbReference type="SAM" id="MobiDB-lite"/>
    </source>
</evidence>
<feature type="compositionally biased region" description="Basic residues" evidence="5">
    <location>
        <begin position="628"/>
        <end position="638"/>
    </location>
</feature>
<keyword evidence="8" id="KW-1185">Reference proteome</keyword>
<evidence type="ECO:0000256" key="2">
    <source>
        <dbReference type="ARBA" id="ARBA00022692"/>
    </source>
</evidence>
<organism evidence="7 8">
    <name type="scientific">Microbotryum intermedium</name>
    <dbReference type="NCBI Taxonomy" id="269621"/>
    <lineage>
        <taxon>Eukaryota</taxon>
        <taxon>Fungi</taxon>
        <taxon>Dikarya</taxon>
        <taxon>Basidiomycota</taxon>
        <taxon>Pucciniomycotina</taxon>
        <taxon>Microbotryomycetes</taxon>
        <taxon>Microbotryales</taxon>
        <taxon>Microbotryaceae</taxon>
        <taxon>Microbotryum</taxon>
    </lineage>
</organism>
<feature type="compositionally biased region" description="Acidic residues" evidence="5">
    <location>
        <begin position="494"/>
        <end position="521"/>
    </location>
</feature>
<feature type="transmembrane region" description="Helical" evidence="6">
    <location>
        <begin position="309"/>
        <end position="331"/>
    </location>
</feature>
<accession>A0A238F537</accession>
<dbReference type="AlphaFoldDB" id="A0A238F537"/>
<evidence type="ECO:0000313" key="8">
    <source>
        <dbReference type="Proteomes" id="UP000198372"/>
    </source>
</evidence>
<feature type="compositionally biased region" description="Basic and acidic residues" evidence="5">
    <location>
        <begin position="725"/>
        <end position="734"/>
    </location>
</feature>
<comment type="subcellular location">
    <subcellularLocation>
        <location evidence="1">Membrane</location>
        <topology evidence="1">Multi-pass membrane protein</topology>
    </subcellularLocation>
</comment>